<dbReference type="Proteomes" id="UP001604282">
    <property type="component" value="Unassembled WGS sequence"/>
</dbReference>
<comment type="caution">
    <text evidence="3">The sequence shown here is derived from an EMBL/GenBank/DDBJ whole genome shotgun (WGS) entry which is preliminary data.</text>
</comment>
<dbReference type="InterPro" id="IPR058502">
    <property type="entry name" value="PLL-like_beta-prop"/>
</dbReference>
<evidence type="ECO:0000256" key="1">
    <source>
        <dbReference type="SAM" id="SignalP"/>
    </source>
</evidence>
<dbReference type="EMBL" id="JBICZW010000027">
    <property type="protein sequence ID" value="MFG3193234.1"/>
    <property type="molecule type" value="Genomic_DNA"/>
</dbReference>
<sequence length="135" mass="14462">MKKMRAALVAAAVLAGLVGTAAPAQALTYCSRAGGVHVCEYGVTVHPLPDGTKQEFVVGTDLAVWTRWTNTSGKWTGWQSMGGRVSGAVAVIDRFSGGDPWRFALSVPTADGWRYVNIRDHDGGWSGWMPMPDPE</sequence>
<protein>
    <recommendedName>
        <fullName evidence="2">PLL-like beta propeller domain-containing protein</fullName>
    </recommendedName>
</protein>
<feature type="chain" id="PRO_5045734130" description="PLL-like beta propeller domain-containing protein" evidence="1">
    <location>
        <begin position="27"/>
        <end position="135"/>
    </location>
</feature>
<reference evidence="3 4" key="1">
    <citation type="submission" date="2024-10" db="EMBL/GenBank/DDBJ databases">
        <title>The Natural Products Discovery Center: Release of the First 8490 Sequenced Strains for Exploring Actinobacteria Biosynthetic Diversity.</title>
        <authorList>
            <person name="Kalkreuter E."/>
            <person name="Kautsar S.A."/>
            <person name="Yang D."/>
            <person name="Bader C.D."/>
            <person name="Teijaro C.N."/>
            <person name="Fluegel L."/>
            <person name="Davis C.M."/>
            <person name="Simpson J.R."/>
            <person name="Lauterbach L."/>
            <person name="Steele A.D."/>
            <person name="Gui C."/>
            <person name="Meng S."/>
            <person name="Li G."/>
            <person name="Viehrig K."/>
            <person name="Ye F."/>
            <person name="Su P."/>
            <person name="Kiefer A.F."/>
            <person name="Nichols A."/>
            <person name="Cepeda A.J."/>
            <person name="Yan W."/>
            <person name="Fan B."/>
            <person name="Jiang Y."/>
            <person name="Adhikari A."/>
            <person name="Zheng C.-J."/>
            <person name="Schuster L."/>
            <person name="Cowan T.M."/>
            <person name="Smanski M.J."/>
            <person name="Chevrette M.G."/>
            <person name="De Carvalho L.P.S."/>
            <person name="Shen B."/>
        </authorList>
    </citation>
    <scope>NUCLEOTIDE SEQUENCE [LARGE SCALE GENOMIC DNA]</scope>
    <source>
        <strain evidence="3 4">NPDC048229</strain>
    </source>
</reference>
<evidence type="ECO:0000313" key="3">
    <source>
        <dbReference type="EMBL" id="MFG3193234.1"/>
    </source>
</evidence>
<accession>A0ABW7C0E8</accession>
<organism evidence="3 4">
    <name type="scientific">Streptomyces omiyaensis</name>
    <dbReference type="NCBI Taxonomy" id="68247"/>
    <lineage>
        <taxon>Bacteria</taxon>
        <taxon>Bacillati</taxon>
        <taxon>Actinomycetota</taxon>
        <taxon>Actinomycetes</taxon>
        <taxon>Kitasatosporales</taxon>
        <taxon>Streptomycetaceae</taxon>
        <taxon>Streptomyces</taxon>
    </lineage>
</organism>
<dbReference type="RefSeq" id="WP_189853523.1">
    <property type="nucleotide sequence ID" value="NZ_BMVV01000039.1"/>
</dbReference>
<feature type="domain" description="PLL-like beta propeller" evidence="2">
    <location>
        <begin position="45"/>
        <end position="129"/>
    </location>
</feature>
<feature type="signal peptide" evidence="1">
    <location>
        <begin position="1"/>
        <end position="26"/>
    </location>
</feature>
<dbReference type="SUPFAM" id="SSF89372">
    <property type="entry name" value="Fucose-specific lectin"/>
    <property type="match status" value="1"/>
</dbReference>
<proteinExistence type="predicted"/>
<keyword evidence="1" id="KW-0732">Signal</keyword>
<dbReference type="Pfam" id="PF26607">
    <property type="entry name" value="DUF8189"/>
    <property type="match status" value="1"/>
</dbReference>
<gene>
    <name evidence="3" type="ORF">ACGFYS_30390</name>
</gene>
<keyword evidence="4" id="KW-1185">Reference proteome</keyword>
<evidence type="ECO:0000313" key="4">
    <source>
        <dbReference type="Proteomes" id="UP001604282"/>
    </source>
</evidence>
<name>A0ABW7C0E8_9ACTN</name>
<evidence type="ECO:0000259" key="2">
    <source>
        <dbReference type="Pfam" id="PF26607"/>
    </source>
</evidence>